<dbReference type="AlphaFoldDB" id="A0AAQ3QBU8"/>
<dbReference type="EMBL" id="CP136893">
    <property type="protein sequence ID" value="WOL05114.1"/>
    <property type="molecule type" value="Genomic_DNA"/>
</dbReference>
<sequence>MPSLPASILIRSFAMCSSDWESINDWELNTSLCSTFSTHAGGSKFLKVNAAWWSSAGTSDSSSPPYRAERWWLVFSIWRSIISCSRIILALQVRWQTHVPAPGDVESHHASTIARVDLHELWDVIDLVACHMEEVVLNLIPFGGPSLDMDEEYEGHIDCAEVLLVLVLQWEATEVQSDGEMRGSIK</sequence>
<evidence type="ECO:0000313" key="1">
    <source>
        <dbReference type="EMBL" id="WOL05114.1"/>
    </source>
</evidence>
<reference evidence="1 2" key="1">
    <citation type="submission" date="2023-10" db="EMBL/GenBank/DDBJ databases">
        <title>Chromosome-scale genome assembly provides insights into flower coloration mechanisms of Canna indica.</title>
        <authorList>
            <person name="Li C."/>
        </authorList>
    </citation>
    <scope>NUCLEOTIDE SEQUENCE [LARGE SCALE GENOMIC DNA]</scope>
    <source>
        <tissue evidence="1">Flower</tissue>
    </source>
</reference>
<accession>A0AAQ3QBU8</accession>
<organism evidence="1 2">
    <name type="scientific">Canna indica</name>
    <name type="common">Indian-shot</name>
    <dbReference type="NCBI Taxonomy" id="4628"/>
    <lineage>
        <taxon>Eukaryota</taxon>
        <taxon>Viridiplantae</taxon>
        <taxon>Streptophyta</taxon>
        <taxon>Embryophyta</taxon>
        <taxon>Tracheophyta</taxon>
        <taxon>Spermatophyta</taxon>
        <taxon>Magnoliopsida</taxon>
        <taxon>Liliopsida</taxon>
        <taxon>Zingiberales</taxon>
        <taxon>Cannaceae</taxon>
        <taxon>Canna</taxon>
    </lineage>
</organism>
<protein>
    <submittedName>
        <fullName evidence="1">Uncharacterized protein</fullName>
    </submittedName>
</protein>
<proteinExistence type="predicted"/>
<keyword evidence="2" id="KW-1185">Reference proteome</keyword>
<dbReference type="Proteomes" id="UP001327560">
    <property type="component" value="Chromosome 4"/>
</dbReference>
<name>A0AAQ3QBU8_9LILI</name>
<evidence type="ECO:0000313" key="2">
    <source>
        <dbReference type="Proteomes" id="UP001327560"/>
    </source>
</evidence>
<gene>
    <name evidence="1" type="ORF">Cni_G13837</name>
</gene>